<proteinExistence type="predicted"/>
<accession>A0A2S2PBQ3</accession>
<dbReference type="PRINTS" id="PR00449">
    <property type="entry name" value="RASTRNSFRMNG"/>
</dbReference>
<dbReference type="CDD" id="cd00154">
    <property type="entry name" value="Rab"/>
    <property type="match status" value="1"/>
</dbReference>
<gene>
    <name evidence="3" type="primary">RAB1A_0</name>
    <name evidence="3" type="ORF">g.61124</name>
</gene>
<dbReference type="Gene3D" id="3.40.50.300">
    <property type="entry name" value="P-loop containing nucleotide triphosphate hydrolases"/>
    <property type="match status" value="1"/>
</dbReference>
<dbReference type="PROSITE" id="PS51419">
    <property type="entry name" value="RAB"/>
    <property type="match status" value="1"/>
</dbReference>
<keyword evidence="2" id="KW-0342">GTP-binding</keyword>
<reference evidence="3" key="1">
    <citation type="submission" date="2018-04" db="EMBL/GenBank/DDBJ databases">
        <title>Transcriptome of Schizaphis graminum biotype I.</title>
        <authorList>
            <person name="Scully E.D."/>
            <person name="Geib S.M."/>
            <person name="Palmer N.A."/>
            <person name="Koch K."/>
            <person name="Bradshaw J."/>
            <person name="Heng-Moss T."/>
            <person name="Sarath G."/>
        </authorList>
    </citation>
    <scope>NUCLEOTIDE SEQUENCE</scope>
</reference>
<name>A0A2S2PBQ3_SCHGA</name>
<dbReference type="SMART" id="SM00173">
    <property type="entry name" value="RAS"/>
    <property type="match status" value="1"/>
</dbReference>
<dbReference type="GO" id="GO:0003924">
    <property type="term" value="F:GTPase activity"/>
    <property type="evidence" value="ECO:0007669"/>
    <property type="project" value="InterPro"/>
</dbReference>
<dbReference type="NCBIfam" id="TIGR00231">
    <property type="entry name" value="small_GTP"/>
    <property type="match status" value="1"/>
</dbReference>
<dbReference type="EMBL" id="GGMR01014193">
    <property type="protein sequence ID" value="MBY26812.1"/>
    <property type="molecule type" value="Transcribed_RNA"/>
</dbReference>
<dbReference type="SUPFAM" id="SSF52540">
    <property type="entry name" value="P-loop containing nucleoside triphosphate hydrolases"/>
    <property type="match status" value="1"/>
</dbReference>
<protein>
    <submittedName>
        <fullName evidence="3">Ras-related protein Rab-1A</fullName>
    </submittedName>
</protein>
<organism evidence="3">
    <name type="scientific">Schizaphis graminum</name>
    <name type="common">Green bug aphid</name>
    <dbReference type="NCBI Taxonomy" id="13262"/>
    <lineage>
        <taxon>Eukaryota</taxon>
        <taxon>Metazoa</taxon>
        <taxon>Ecdysozoa</taxon>
        <taxon>Arthropoda</taxon>
        <taxon>Hexapoda</taxon>
        <taxon>Insecta</taxon>
        <taxon>Pterygota</taxon>
        <taxon>Neoptera</taxon>
        <taxon>Paraneoptera</taxon>
        <taxon>Hemiptera</taxon>
        <taxon>Sternorrhyncha</taxon>
        <taxon>Aphidomorpha</taxon>
        <taxon>Aphidoidea</taxon>
        <taxon>Aphididae</taxon>
        <taxon>Aphidini</taxon>
        <taxon>Schizaphis</taxon>
    </lineage>
</organism>
<dbReference type="PANTHER" id="PTHR47977">
    <property type="entry name" value="RAS-RELATED PROTEIN RAB"/>
    <property type="match status" value="1"/>
</dbReference>
<dbReference type="InterPro" id="IPR001806">
    <property type="entry name" value="Small_GTPase"/>
</dbReference>
<dbReference type="SMART" id="SM00175">
    <property type="entry name" value="RAB"/>
    <property type="match status" value="1"/>
</dbReference>
<evidence type="ECO:0000313" key="3">
    <source>
        <dbReference type="EMBL" id="MBY26812.1"/>
    </source>
</evidence>
<dbReference type="InterPro" id="IPR027417">
    <property type="entry name" value="P-loop_NTPase"/>
</dbReference>
<keyword evidence="1" id="KW-0547">Nucleotide-binding</keyword>
<dbReference type="InterPro" id="IPR050227">
    <property type="entry name" value="Rab"/>
</dbReference>
<evidence type="ECO:0000256" key="1">
    <source>
        <dbReference type="ARBA" id="ARBA00022741"/>
    </source>
</evidence>
<evidence type="ECO:0000256" key="2">
    <source>
        <dbReference type="ARBA" id="ARBA00023134"/>
    </source>
</evidence>
<sequence length="106" mass="12223">MTNKKYKLIIVGHSNVGKSSIVKRYCQEVHQYTKPTIGMDIHQIFIRFNNETINLEIRDTAGTEKYCSLANSYKGVHGIYIVYDITDFHSSNELDGWIKHIETVSI</sequence>
<dbReference type="FunFam" id="3.40.50.300:FF:001447">
    <property type="entry name" value="Ras-related protein Rab-1B"/>
    <property type="match status" value="1"/>
</dbReference>
<dbReference type="GO" id="GO:0005525">
    <property type="term" value="F:GTP binding"/>
    <property type="evidence" value="ECO:0007669"/>
    <property type="project" value="UniProtKB-KW"/>
</dbReference>
<dbReference type="Pfam" id="PF00071">
    <property type="entry name" value="Ras"/>
    <property type="match status" value="1"/>
</dbReference>
<dbReference type="AlphaFoldDB" id="A0A2S2PBQ3"/>
<dbReference type="InterPro" id="IPR005225">
    <property type="entry name" value="Small_GTP-bd"/>
</dbReference>